<dbReference type="Proteomes" id="UP001059209">
    <property type="component" value="Chromosome"/>
</dbReference>
<keyword evidence="5" id="KW-1185">Reference proteome</keyword>
<dbReference type="EMBL" id="CP104205">
    <property type="protein sequence ID" value="UWX55015.1"/>
    <property type="molecule type" value="Genomic_DNA"/>
</dbReference>
<name>A0ABY5Y7L1_9FLAO</name>
<dbReference type="SUPFAM" id="SSF46689">
    <property type="entry name" value="Homeodomain-like"/>
    <property type="match status" value="1"/>
</dbReference>
<dbReference type="PROSITE" id="PS50977">
    <property type="entry name" value="HTH_TETR_2"/>
    <property type="match status" value="1"/>
</dbReference>
<evidence type="ECO:0000256" key="2">
    <source>
        <dbReference type="PROSITE-ProRule" id="PRU00335"/>
    </source>
</evidence>
<dbReference type="InterPro" id="IPR050624">
    <property type="entry name" value="HTH-type_Tx_Regulator"/>
</dbReference>
<proteinExistence type="predicted"/>
<evidence type="ECO:0000256" key="1">
    <source>
        <dbReference type="ARBA" id="ARBA00023125"/>
    </source>
</evidence>
<dbReference type="PANTHER" id="PTHR43479:SF11">
    <property type="entry name" value="ACREF_ENVCD OPERON REPRESSOR-RELATED"/>
    <property type="match status" value="1"/>
</dbReference>
<dbReference type="Pfam" id="PF00440">
    <property type="entry name" value="TetR_N"/>
    <property type="match status" value="1"/>
</dbReference>
<accession>A0ABY5Y7L1</accession>
<dbReference type="InterPro" id="IPR001647">
    <property type="entry name" value="HTH_TetR"/>
</dbReference>
<dbReference type="PRINTS" id="PR00455">
    <property type="entry name" value="HTHTETR"/>
</dbReference>
<dbReference type="Gene3D" id="1.10.357.10">
    <property type="entry name" value="Tetracycline Repressor, domain 2"/>
    <property type="match status" value="1"/>
</dbReference>
<sequence length="123" mass="14171">MDKTLKRMATMHRIQTAGLELFYANGYYATSVDDILKKLSLSKGAFYYHFESKEDFFVQIIQNLLSRKVYSSLIEPIEGFNNPLQSITSCFDEARKPPFTMKWTSVACSTISFQNFVVKMKPS</sequence>
<evidence type="ECO:0000313" key="5">
    <source>
        <dbReference type="Proteomes" id="UP001059209"/>
    </source>
</evidence>
<evidence type="ECO:0000313" key="4">
    <source>
        <dbReference type="EMBL" id="UWX55015.1"/>
    </source>
</evidence>
<gene>
    <name evidence="4" type="ORF">NYZ99_20290</name>
</gene>
<reference evidence="4" key="1">
    <citation type="submission" date="2022-09" db="EMBL/GenBank/DDBJ databases">
        <title>Maribacter litopenaei sp. nov., isolated from the intestinal tract of the Pacific White Shrimp, Litopenaeus vannamei.</title>
        <authorList>
            <person name="Kim S.Y."/>
            <person name="Hwang C.Y."/>
        </authorList>
    </citation>
    <scope>NUCLEOTIDE SEQUENCE</scope>
    <source>
        <strain evidence="4">HL-LV01</strain>
    </source>
</reference>
<feature type="domain" description="HTH tetR-type" evidence="3">
    <location>
        <begin position="8"/>
        <end position="68"/>
    </location>
</feature>
<keyword evidence="1 2" id="KW-0238">DNA-binding</keyword>
<evidence type="ECO:0000259" key="3">
    <source>
        <dbReference type="PROSITE" id="PS50977"/>
    </source>
</evidence>
<dbReference type="InterPro" id="IPR009057">
    <property type="entry name" value="Homeodomain-like_sf"/>
</dbReference>
<dbReference type="PANTHER" id="PTHR43479">
    <property type="entry name" value="ACREF/ENVCD OPERON REPRESSOR-RELATED"/>
    <property type="match status" value="1"/>
</dbReference>
<protein>
    <submittedName>
        <fullName evidence="4">TetR/AcrR family transcriptional regulator</fullName>
    </submittedName>
</protein>
<dbReference type="RefSeq" id="WP_260572867.1">
    <property type="nucleotide sequence ID" value="NZ_CP104205.1"/>
</dbReference>
<feature type="DNA-binding region" description="H-T-H motif" evidence="2">
    <location>
        <begin position="31"/>
        <end position="50"/>
    </location>
</feature>
<organism evidence="4 5">
    <name type="scientific">Maribacter litopenaei</name>
    <dbReference type="NCBI Taxonomy" id="2976127"/>
    <lineage>
        <taxon>Bacteria</taxon>
        <taxon>Pseudomonadati</taxon>
        <taxon>Bacteroidota</taxon>
        <taxon>Flavobacteriia</taxon>
        <taxon>Flavobacteriales</taxon>
        <taxon>Flavobacteriaceae</taxon>
        <taxon>Maribacter</taxon>
    </lineage>
</organism>